<protein>
    <submittedName>
        <fullName evidence="1">Uncharacterized protein</fullName>
    </submittedName>
</protein>
<gene>
    <name evidence="1" type="ordered locus">Igag_1118</name>
</gene>
<dbReference type="InterPro" id="IPR044908">
    <property type="entry name" value="NitrOD5-like_sf"/>
</dbReference>
<sequence>MDRSKDSQSRIEVIRSKLNRVVPGLYPILDVFCRQLYGKSFSDIVLSDRERVLEILKKFYGDTAPAEIIANLIFSNNN</sequence>
<name>E0SNY4_IGNAA</name>
<keyword evidence="2" id="KW-1185">Reference proteome</keyword>
<dbReference type="EMBL" id="CP002098">
    <property type="protein sequence ID" value="ADM27930.1"/>
    <property type="molecule type" value="Genomic_DNA"/>
</dbReference>
<dbReference type="AlphaFoldDB" id="E0SNY4"/>
<evidence type="ECO:0000313" key="1">
    <source>
        <dbReference type="EMBL" id="ADM27930.1"/>
    </source>
</evidence>
<dbReference type="Gene3D" id="1.10.1200.200">
    <property type="entry name" value="Protein of unknown function DUF3227"/>
    <property type="match status" value="1"/>
</dbReference>
<accession>E0SNY4</accession>
<organism evidence="1 2">
    <name type="scientific">Ignisphaera aggregans (strain DSM 17230 / JCM 13409 / AQ1.S1)</name>
    <dbReference type="NCBI Taxonomy" id="583356"/>
    <lineage>
        <taxon>Archaea</taxon>
        <taxon>Thermoproteota</taxon>
        <taxon>Thermoprotei</taxon>
        <taxon>Desulfurococcales</taxon>
        <taxon>Desulfurococcaceae</taxon>
        <taxon>Ignisphaera</taxon>
    </lineage>
</organism>
<proteinExistence type="predicted"/>
<dbReference type="Proteomes" id="UP000001304">
    <property type="component" value="Chromosome"/>
</dbReference>
<dbReference type="HOGENOM" id="CLU_2613567_0_0_2"/>
<dbReference type="BioCyc" id="IAGG583356:GHAH-1100-MONOMER"/>
<reference evidence="1 2" key="1">
    <citation type="journal article" date="2010" name="Stand. Genomic Sci.">
        <title>Complete genome sequence of Ignisphaera aggregans type strain (AQ1.S1).</title>
        <authorList>
            <person name="Goker M."/>
            <person name="Held B."/>
            <person name="Lapidus A."/>
            <person name="Nolan M."/>
            <person name="Spring S."/>
            <person name="Yasawong M."/>
            <person name="Lucas S."/>
            <person name="Glavina Del Rio T."/>
            <person name="Tice H."/>
            <person name="Cheng J.F."/>
            <person name="Goodwin L."/>
            <person name="Tapia R."/>
            <person name="Pitluck S."/>
            <person name="Liolios K."/>
            <person name="Ivanova N."/>
            <person name="Mavromatis K."/>
            <person name="Mikhailova N."/>
            <person name="Pati A."/>
            <person name="Chen A."/>
            <person name="Palaniappan K."/>
            <person name="Brambilla E."/>
            <person name="Land M."/>
            <person name="Hauser L."/>
            <person name="Chang Y.J."/>
            <person name="Jeffries C.D."/>
            <person name="Brettin T."/>
            <person name="Detter J.C."/>
            <person name="Han C."/>
            <person name="Rohde M."/>
            <person name="Sikorski J."/>
            <person name="Woyke T."/>
            <person name="Bristow J."/>
            <person name="Eisen J.A."/>
            <person name="Markowitz V."/>
            <person name="Hugenholtz P."/>
            <person name="Kyrpides N.C."/>
            <person name="Klenk H.P."/>
        </authorList>
    </citation>
    <scope>NUCLEOTIDE SEQUENCE [LARGE SCALE GENOMIC DNA]</scope>
    <source>
        <strain evidence="2">DSM 17230 / JCM 13409 / AQ1.S1</strain>
    </source>
</reference>
<dbReference type="KEGG" id="iag:Igag_1118"/>
<evidence type="ECO:0000313" key="2">
    <source>
        <dbReference type="Proteomes" id="UP000001304"/>
    </source>
</evidence>